<protein>
    <submittedName>
        <fullName evidence="2">DUF445 domain-containing protein</fullName>
    </submittedName>
</protein>
<accession>A0AAP2CK92</accession>
<evidence type="ECO:0000313" key="3">
    <source>
        <dbReference type="Proteomes" id="UP001319104"/>
    </source>
</evidence>
<sequence>MKSKIGLYSLIAAISGFVVFEVLIHVGLLEGVGWRVLATGFEAATVGALADWFAVSALFYEIPIPYVRRHTNIIVKNRDKLTEGIVEMVTTKWLSPQIIQEKLQGVEITKYILKLLDDPENLDKTLMAFRKVILKFSEGLDDPKMARFIQNMLHDQLKDFEVAEPLGKWLEETVSTRKHQQVVSMVIGEVEKYLRTPETRQVVFEKLKLVLEEYRKLDWIKMSAIWVGKRTGGIDLDILTEQLIEVALVMAREIEGDSTHPVRRKMDTYFLEFANNLRIGDKKSVRYIQDLKDQMVLNVGASHIIQSILTKLQSTLASQLEHDETELMIMIKDGVKKYINQIRNDVDLQLNIDNWLKNKITYMINEFHPHVGTLVRDSLGRLDDKEIMTQIKDKVGDDLQYIRLNGAVVGFLVGVTIALVRLFSGI</sequence>
<feature type="transmembrane region" description="Helical" evidence="1">
    <location>
        <begin position="401"/>
        <end position="423"/>
    </location>
</feature>
<dbReference type="EMBL" id="JAHCMY010000010">
    <property type="protein sequence ID" value="MBS9525294.1"/>
    <property type="molecule type" value="Genomic_DNA"/>
</dbReference>
<keyword evidence="1" id="KW-0472">Membrane</keyword>
<proteinExistence type="predicted"/>
<feature type="transmembrane region" description="Helical" evidence="1">
    <location>
        <begin position="34"/>
        <end position="60"/>
    </location>
</feature>
<organism evidence="2 3">
    <name type="scientific">Litoribacter ruber</name>
    <dbReference type="NCBI Taxonomy" id="702568"/>
    <lineage>
        <taxon>Bacteria</taxon>
        <taxon>Pseudomonadati</taxon>
        <taxon>Bacteroidota</taxon>
        <taxon>Cytophagia</taxon>
        <taxon>Cytophagales</taxon>
        <taxon>Cyclobacteriaceae</taxon>
        <taxon>Litoribacter</taxon>
    </lineage>
</organism>
<evidence type="ECO:0000256" key="1">
    <source>
        <dbReference type="SAM" id="Phobius"/>
    </source>
</evidence>
<comment type="caution">
    <text evidence="2">The sequence shown here is derived from an EMBL/GenBank/DDBJ whole genome shotgun (WGS) entry which is preliminary data.</text>
</comment>
<keyword evidence="1" id="KW-1133">Transmembrane helix</keyword>
<feature type="transmembrane region" description="Helical" evidence="1">
    <location>
        <begin position="7"/>
        <end position="28"/>
    </location>
</feature>
<gene>
    <name evidence="2" type="ORF">KI659_14845</name>
</gene>
<keyword evidence="1" id="KW-0812">Transmembrane</keyword>
<dbReference type="GO" id="GO:0005886">
    <property type="term" value="C:plasma membrane"/>
    <property type="evidence" value="ECO:0007669"/>
    <property type="project" value="TreeGrafter"/>
</dbReference>
<reference evidence="2 3" key="1">
    <citation type="submission" date="2021-05" db="EMBL/GenBank/DDBJ databases">
        <authorList>
            <person name="Zhang Z.D."/>
            <person name="Osman G."/>
        </authorList>
    </citation>
    <scope>NUCLEOTIDE SEQUENCE [LARGE SCALE GENOMIC DNA]</scope>
    <source>
        <strain evidence="2 3">KCTC 32217</strain>
    </source>
</reference>
<dbReference type="PANTHER" id="PTHR38442:SF1">
    <property type="entry name" value="INNER MEMBRANE PROTEIN"/>
    <property type="match status" value="1"/>
</dbReference>
<evidence type="ECO:0000313" key="2">
    <source>
        <dbReference type="EMBL" id="MBS9525294.1"/>
    </source>
</evidence>
<dbReference type="PANTHER" id="PTHR38442">
    <property type="entry name" value="INNER MEMBRANE PROTEIN-RELATED"/>
    <property type="match status" value="1"/>
</dbReference>
<dbReference type="InterPro" id="IPR007383">
    <property type="entry name" value="DUF445"/>
</dbReference>
<dbReference type="Pfam" id="PF04286">
    <property type="entry name" value="DUF445"/>
    <property type="match status" value="1"/>
</dbReference>
<dbReference type="AlphaFoldDB" id="A0AAP2CK92"/>
<dbReference type="RefSeq" id="WP_213946153.1">
    <property type="nucleotide sequence ID" value="NZ_JAHCMY010000010.1"/>
</dbReference>
<dbReference type="Proteomes" id="UP001319104">
    <property type="component" value="Unassembled WGS sequence"/>
</dbReference>
<keyword evidence="3" id="KW-1185">Reference proteome</keyword>
<name>A0AAP2CK92_9BACT</name>